<dbReference type="OrthoDB" id="2087128at2"/>
<evidence type="ECO:0000313" key="3">
    <source>
        <dbReference type="Proteomes" id="UP000239706"/>
    </source>
</evidence>
<dbReference type="Proteomes" id="UP000239706">
    <property type="component" value="Unassembled WGS sequence"/>
</dbReference>
<keyword evidence="3" id="KW-1185">Reference proteome</keyword>
<reference evidence="2 3" key="1">
    <citation type="submission" date="2018-03" db="EMBL/GenBank/DDBJ databases">
        <title>Genome sequence of Clostridium liquoris DSM 100320.</title>
        <authorList>
            <person name="Poehlein A."/>
            <person name="Daniel R."/>
        </authorList>
    </citation>
    <scope>NUCLEOTIDE SEQUENCE [LARGE SCALE GENOMIC DNA]</scope>
    <source>
        <strain evidence="2 3">DSM 100320</strain>
    </source>
</reference>
<protein>
    <recommendedName>
        <fullName evidence="4">Spore coat protein GerQ</fullName>
    </recommendedName>
</protein>
<evidence type="ECO:0008006" key="4">
    <source>
        <dbReference type="Google" id="ProtNLM"/>
    </source>
</evidence>
<accession>A0A2T0B0X5</accession>
<dbReference type="EMBL" id="PVXO01000070">
    <property type="protein sequence ID" value="PRR77027.1"/>
    <property type="molecule type" value="Genomic_DNA"/>
</dbReference>
<dbReference type="AlphaFoldDB" id="A0A2T0B0X5"/>
<feature type="compositionally biased region" description="Low complexity" evidence="1">
    <location>
        <begin position="29"/>
        <end position="40"/>
    </location>
</feature>
<sequence>MSPKWYLNYNCPYYYRDIPNVPRMPIPSTPKQQPQQTQQPAPTPPSFEIAPGSPISLGPGYTQYYLKQQIGKRVKVTFLIGTNTVQDRDGILLEVGISYLVLKDLEANFLVMGDLYSVKFVNIYPE</sequence>
<name>A0A2T0B0X5_9CLOT</name>
<evidence type="ECO:0000313" key="2">
    <source>
        <dbReference type="EMBL" id="PRR77027.1"/>
    </source>
</evidence>
<proteinExistence type="predicted"/>
<feature type="region of interest" description="Disordered" evidence="1">
    <location>
        <begin position="24"/>
        <end position="49"/>
    </location>
</feature>
<dbReference type="RefSeq" id="WP_106064671.1">
    <property type="nucleotide sequence ID" value="NZ_PVXO01000070.1"/>
</dbReference>
<organism evidence="2 3">
    <name type="scientific">Clostridium liquoris</name>
    <dbReference type="NCBI Taxonomy" id="1289519"/>
    <lineage>
        <taxon>Bacteria</taxon>
        <taxon>Bacillati</taxon>
        <taxon>Bacillota</taxon>
        <taxon>Clostridia</taxon>
        <taxon>Eubacteriales</taxon>
        <taxon>Clostridiaceae</taxon>
        <taxon>Clostridium</taxon>
    </lineage>
</organism>
<gene>
    <name evidence="2" type="ORF">CLLI_26420</name>
</gene>
<evidence type="ECO:0000256" key="1">
    <source>
        <dbReference type="SAM" id="MobiDB-lite"/>
    </source>
</evidence>
<comment type="caution">
    <text evidence="2">The sequence shown here is derived from an EMBL/GenBank/DDBJ whole genome shotgun (WGS) entry which is preliminary data.</text>
</comment>